<dbReference type="SUPFAM" id="SSF53756">
    <property type="entry name" value="UDP-Glycosyltransferase/glycogen phosphorylase"/>
    <property type="match status" value="1"/>
</dbReference>
<keyword evidence="1" id="KW-0328">Glycosyltransferase</keyword>
<dbReference type="Pfam" id="PF00534">
    <property type="entry name" value="Glycos_transf_1"/>
    <property type="match status" value="1"/>
</dbReference>
<name>A0A511MTB6_9NOCA</name>
<sequence length="374" mass="40921">MHIAMVHRDLHQRTRGGICTLYRALAAAMASRGHQITLMTQETLDPVAAGRVRVVALPRTEDLVAHRVAVADLLWRIEPDVIDCSTWEAETLTYLTQHRTSRAPVLVRGEFSARTLGAPELAQDERHLVHLADRVIAVSHYAARDLLGAYDIPLPAVIHNGIDRNRFHPGPVYTPTSGVRVSLNDDGEPINPTPLSALLESGESAPPFTPDPHDRTQLVWVGKITPMKGWDLLEQIAAKLQDLAVITVLLGHSSAFCPVTHKSTLLTVLHDLDDTDMPALYRSADWLLSTSRWEGFGLAIAEAIACGTPALLPKTLGVAPELLTSGGGYTYHDADDLARLLTTEQPHNADLPRHFDWGINAAATLDHYRQLIGA</sequence>
<proteinExistence type="predicted"/>
<dbReference type="AlphaFoldDB" id="A0A511MTB6"/>
<dbReference type="Pfam" id="PF13439">
    <property type="entry name" value="Glyco_transf_4"/>
    <property type="match status" value="1"/>
</dbReference>
<evidence type="ECO:0000259" key="4">
    <source>
        <dbReference type="Pfam" id="PF13439"/>
    </source>
</evidence>
<organism evidence="5 6">
    <name type="scientific">Nocardia ninae NBRC 108245</name>
    <dbReference type="NCBI Taxonomy" id="1210091"/>
    <lineage>
        <taxon>Bacteria</taxon>
        <taxon>Bacillati</taxon>
        <taxon>Actinomycetota</taxon>
        <taxon>Actinomycetes</taxon>
        <taxon>Mycobacteriales</taxon>
        <taxon>Nocardiaceae</taxon>
        <taxon>Nocardia</taxon>
    </lineage>
</organism>
<reference evidence="5 6" key="1">
    <citation type="submission" date="2019-07" db="EMBL/GenBank/DDBJ databases">
        <title>Whole genome shotgun sequence of Nocardia ninae NBRC 108245.</title>
        <authorList>
            <person name="Hosoyama A."/>
            <person name="Uohara A."/>
            <person name="Ohji S."/>
            <person name="Ichikawa N."/>
        </authorList>
    </citation>
    <scope>NUCLEOTIDE SEQUENCE [LARGE SCALE GENOMIC DNA]</scope>
    <source>
        <strain evidence="5 6">NBRC 108245</strain>
    </source>
</reference>
<evidence type="ECO:0000259" key="3">
    <source>
        <dbReference type="Pfam" id="PF00534"/>
    </source>
</evidence>
<evidence type="ECO:0000313" key="6">
    <source>
        <dbReference type="Proteomes" id="UP000321424"/>
    </source>
</evidence>
<dbReference type="Proteomes" id="UP000321424">
    <property type="component" value="Unassembled WGS sequence"/>
</dbReference>
<dbReference type="PANTHER" id="PTHR12526">
    <property type="entry name" value="GLYCOSYLTRANSFERASE"/>
    <property type="match status" value="1"/>
</dbReference>
<feature type="domain" description="Glycosyl transferase family 1" evidence="3">
    <location>
        <begin position="211"/>
        <end position="339"/>
    </location>
</feature>
<evidence type="ECO:0000313" key="5">
    <source>
        <dbReference type="EMBL" id="GEM43820.1"/>
    </source>
</evidence>
<evidence type="ECO:0000256" key="1">
    <source>
        <dbReference type="ARBA" id="ARBA00022676"/>
    </source>
</evidence>
<dbReference type="InterPro" id="IPR028098">
    <property type="entry name" value="Glyco_trans_4-like_N"/>
</dbReference>
<comment type="caution">
    <text evidence="5">The sequence shown here is derived from an EMBL/GenBank/DDBJ whole genome shotgun (WGS) entry which is preliminary data.</text>
</comment>
<dbReference type="EMBL" id="BJXA01000116">
    <property type="protein sequence ID" value="GEM43820.1"/>
    <property type="molecule type" value="Genomic_DNA"/>
</dbReference>
<dbReference type="OrthoDB" id="9801609at2"/>
<dbReference type="PANTHER" id="PTHR12526:SF510">
    <property type="entry name" value="D-INOSITOL 3-PHOSPHATE GLYCOSYLTRANSFERASE"/>
    <property type="match status" value="1"/>
</dbReference>
<accession>A0A511MTB6</accession>
<evidence type="ECO:0000256" key="2">
    <source>
        <dbReference type="ARBA" id="ARBA00022679"/>
    </source>
</evidence>
<gene>
    <name evidence="5" type="ORF">NN4_83390</name>
</gene>
<protein>
    <recommendedName>
        <fullName evidence="7">Glycosyl transferase</fullName>
    </recommendedName>
</protein>
<dbReference type="InterPro" id="IPR001296">
    <property type="entry name" value="Glyco_trans_1"/>
</dbReference>
<dbReference type="GO" id="GO:0016757">
    <property type="term" value="F:glycosyltransferase activity"/>
    <property type="evidence" value="ECO:0007669"/>
    <property type="project" value="UniProtKB-KW"/>
</dbReference>
<dbReference type="Gene3D" id="3.40.50.2000">
    <property type="entry name" value="Glycogen Phosphorylase B"/>
    <property type="match status" value="2"/>
</dbReference>
<evidence type="ECO:0008006" key="7">
    <source>
        <dbReference type="Google" id="ProtNLM"/>
    </source>
</evidence>
<keyword evidence="6" id="KW-1185">Reference proteome</keyword>
<dbReference type="RefSeq" id="WP_147143095.1">
    <property type="nucleotide sequence ID" value="NZ_BJXA01000116.1"/>
</dbReference>
<dbReference type="CDD" id="cd03801">
    <property type="entry name" value="GT4_PimA-like"/>
    <property type="match status" value="1"/>
</dbReference>
<feature type="domain" description="Glycosyltransferase subfamily 4-like N-terminal" evidence="4">
    <location>
        <begin position="16"/>
        <end position="166"/>
    </location>
</feature>
<keyword evidence="2" id="KW-0808">Transferase</keyword>